<reference evidence="2 3" key="1">
    <citation type="submission" date="2018-03" db="EMBL/GenBank/DDBJ databases">
        <title>Genomic Encyclopedia of Archaeal and Bacterial Type Strains, Phase II (KMG-II): from individual species to whole genera.</title>
        <authorList>
            <person name="Goeker M."/>
        </authorList>
    </citation>
    <scope>NUCLEOTIDE SEQUENCE [LARGE SCALE GENOMIC DNA]</scope>
    <source>
        <strain evidence="2 3">DSM 13175</strain>
    </source>
</reference>
<evidence type="ECO:0000313" key="3">
    <source>
        <dbReference type="Proteomes" id="UP000238205"/>
    </source>
</evidence>
<name>A0A2T0W679_9LACT</name>
<comment type="caution">
    <text evidence="2">The sequence shown here is derived from an EMBL/GenBank/DDBJ whole genome shotgun (WGS) entry which is preliminary data.</text>
</comment>
<dbReference type="EMBL" id="PVTO01000015">
    <property type="protein sequence ID" value="PRY82199.1"/>
    <property type="molecule type" value="Genomic_DNA"/>
</dbReference>
<accession>A0A2T0W679</accession>
<keyword evidence="3" id="KW-1185">Reference proteome</keyword>
<keyword evidence="1" id="KW-0812">Transmembrane</keyword>
<organism evidence="2 3">
    <name type="scientific">Alkalibacterium olivapovliticus</name>
    <dbReference type="NCBI Taxonomy" id="99907"/>
    <lineage>
        <taxon>Bacteria</taxon>
        <taxon>Bacillati</taxon>
        <taxon>Bacillota</taxon>
        <taxon>Bacilli</taxon>
        <taxon>Lactobacillales</taxon>
        <taxon>Carnobacteriaceae</taxon>
        <taxon>Alkalibacterium</taxon>
    </lineage>
</organism>
<protein>
    <submittedName>
        <fullName evidence="2">Uncharacterized protein</fullName>
    </submittedName>
</protein>
<evidence type="ECO:0000256" key="1">
    <source>
        <dbReference type="SAM" id="Phobius"/>
    </source>
</evidence>
<gene>
    <name evidence="2" type="ORF">CLV38_11552</name>
</gene>
<feature type="transmembrane region" description="Helical" evidence="1">
    <location>
        <begin position="64"/>
        <end position="86"/>
    </location>
</feature>
<dbReference type="AlphaFoldDB" id="A0A2T0W679"/>
<sequence length="87" mass="10065">MKSKLWFSSLWVFLLGFILMMMGLDVLYFIGIAVFFIFTLWSTPQAAPYITKEAHEQEKKKTKWTMALAFAYISAGFLALILQTFVL</sequence>
<dbReference type="OrthoDB" id="2166383at2"/>
<dbReference type="RefSeq" id="WP_106194070.1">
    <property type="nucleotide sequence ID" value="NZ_PVTO01000015.1"/>
</dbReference>
<keyword evidence="1" id="KW-1133">Transmembrane helix</keyword>
<evidence type="ECO:0000313" key="2">
    <source>
        <dbReference type="EMBL" id="PRY82199.1"/>
    </source>
</evidence>
<keyword evidence="1" id="KW-0472">Membrane</keyword>
<feature type="transmembrane region" description="Helical" evidence="1">
    <location>
        <begin position="12"/>
        <end position="43"/>
    </location>
</feature>
<dbReference type="Proteomes" id="UP000238205">
    <property type="component" value="Unassembled WGS sequence"/>
</dbReference>
<proteinExistence type="predicted"/>